<keyword evidence="1" id="KW-1133">Transmembrane helix</keyword>
<organism evidence="2 3">
    <name type="scientific">Corynebacterium macclintockiae</name>
    <dbReference type="NCBI Taxonomy" id="2913501"/>
    <lineage>
        <taxon>Bacteria</taxon>
        <taxon>Bacillati</taxon>
        <taxon>Actinomycetota</taxon>
        <taxon>Actinomycetes</taxon>
        <taxon>Mycobacteriales</taxon>
        <taxon>Corynebacteriaceae</taxon>
        <taxon>Corynebacterium</taxon>
    </lineage>
</organism>
<dbReference type="AlphaFoldDB" id="A0A9X3RQN5"/>
<dbReference type="Proteomes" id="UP001146505">
    <property type="component" value="Unassembled WGS sequence"/>
</dbReference>
<dbReference type="GeneID" id="301813309"/>
<dbReference type="Pfam" id="PF14110">
    <property type="entry name" value="DUF4282"/>
    <property type="match status" value="1"/>
</dbReference>
<evidence type="ECO:0000256" key="1">
    <source>
        <dbReference type="SAM" id="Phobius"/>
    </source>
</evidence>
<keyword evidence="3" id="KW-1185">Reference proteome</keyword>
<comment type="caution">
    <text evidence="2">The sequence shown here is derived from an EMBL/GenBank/DDBJ whole genome shotgun (WGS) entry which is preliminary data.</text>
</comment>
<keyword evidence="1" id="KW-0812">Transmembrane</keyword>
<name>A0A9X3RQN5_9CORY</name>
<accession>A0A9X3RQN5</accession>
<dbReference type="RefSeq" id="WP_035001712.1">
    <property type="nucleotide sequence ID" value="NZ_JAKMUV010000007.1"/>
</dbReference>
<proteinExistence type="predicted"/>
<feature type="transmembrane region" description="Helical" evidence="1">
    <location>
        <begin position="26"/>
        <end position="47"/>
    </location>
</feature>
<gene>
    <name evidence="2" type="ORF">L8U58_07075</name>
</gene>
<dbReference type="InterPro" id="IPR025557">
    <property type="entry name" value="DUF4282"/>
</dbReference>
<dbReference type="EMBL" id="JAKMUV010000007">
    <property type="protein sequence ID" value="MCZ9305284.1"/>
    <property type="molecule type" value="Genomic_DNA"/>
</dbReference>
<protein>
    <submittedName>
        <fullName evidence="2">DUF4282 domain-containing protein</fullName>
    </submittedName>
</protein>
<evidence type="ECO:0000313" key="2">
    <source>
        <dbReference type="EMBL" id="MCZ9305284.1"/>
    </source>
</evidence>
<reference evidence="2" key="1">
    <citation type="submission" date="2022-02" db="EMBL/GenBank/DDBJ databases">
        <title>Corynebacterium sp. from urogenital microbiome.</title>
        <authorList>
            <person name="Cappelli E.A."/>
            <person name="Ribeiro T.G."/>
            <person name="Peixe L."/>
        </authorList>
    </citation>
    <scope>NUCLEOTIDE SEQUENCE</scope>
    <source>
        <strain evidence="2">C9Ua_112</strain>
    </source>
</reference>
<sequence>MGNESFFSSLFNLDFSKYATRPFLRVLYIIAFVIVALNLVFFLLATWTDAFQFNITVNSDGFDQSAAESADETESVSSIGDNTAAKVVLTLIIVLQSLINLVIVRVIMEIAVALVSTAAAWGRIKQRGLAA</sequence>
<evidence type="ECO:0000313" key="3">
    <source>
        <dbReference type="Proteomes" id="UP001146505"/>
    </source>
</evidence>
<keyword evidence="1" id="KW-0472">Membrane</keyword>